<dbReference type="InterPro" id="IPR001365">
    <property type="entry name" value="A_deaminase_dom"/>
</dbReference>
<feature type="binding site" evidence="5">
    <location>
        <position position="23"/>
    </location>
    <ligand>
        <name>Zn(2+)</name>
        <dbReference type="ChEBI" id="CHEBI:29105"/>
        <note>catalytic</note>
    </ligand>
</feature>
<gene>
    <name evidence="7" type="ORF">M9799_12530</name>
</gene>
<keyword evidence="1 5" id="KW-0479">Metal-binding</keyword>
<evidence type="ECO:0000256" key="1">
    <source>
        <dbReference type="ARBA" id="ARBA00022723"/>
    </source>
</evidence>
<dbReference type="HAMAP" id="MF_01962">
    <property type="entry name" value="Adenine_deaminase"/>
    <property type="match status" value="1"/>
</dbReference>
<evidence type="ECO:0000256" key="3">
    <source>
        <dbReference type="ARBA" id="ARBA00022833"/>
    </source>
</evidence>
<dbReference type="CDD" id="cd01320">
    <property type="entry name" value="ADA"/>
    <property type="match status" value="1"/>
</dbReference>
<evidence type="ECO:0000313" key="8">
    <source>
        <dbReference type="Proteomes" id="UP001162800"/>
    </source>
</evidence>
<reference evidence="7" key="1">
    <citation type="submission" date="2022-09" db="EMBL/GenBank/DDBJ databases">
        <title>The complete genome of Acidovorax sp. 5MLIR.</title>
        <authorList>
            <person name="Liu L."/>
            <person name="Yue J."/>
            <person name="Yang F."/>
            <person name="Yuan J."/>
            <person name="Li L."/>
        </authorList>
    </citation>
    <scope>NUCLEOTIDE SEQUENCE</scope>
    <source>
        <strain evidence="7">5MLIR</strain>
    </source>
</reference>
<dbReference type="Pfam" id="PF00962">
    <property type="entry name" value="A_deaminase"/>
    <property type="match status" value="1"/>
</dbReference>
<dbReference type="Proteomes" id="UP001162800">
    <property type="component" value="Chromosome"/>
</dbReference>
<comment type="function">
    <text evidence="5">Catalyzes the hydrolytic deamination of adenine to hypoxanthine. Plays an important role in the purine salvage pathway and in nitrogen catabolism.</text>
</comment>
<evidence type="ECO:0000259" key="6">
    <source>
        <dbReference type="Pfam" id="PF00962"/>
    </source>
</evidence>
<dbReference type="EC" id="3.5.4.2" evidence="5"/>
<protein>
    <recommendedName>
        <fullName evidence="5">Adenine deaminase</fullName>
        <shortName evidence="5">ADE</shortName>
        <ecNumber evidence="5">3.5.4.2</ecNumber>
    </recommendedName>
    <alternativeName>
        <fullName evidence="5">Adenine aminohydrolase</fullName>
        <shortName evidence="5">AAH</shortName>
    </alternativeName>
</protein>
<dbReference type="NCBIfam" id="TIGR01430">
    <property type="entry name" value="aden_deam"/>
    <property type="match status" value="1"/>
</dbReference>
<dbReference type="PANTHER" id="PTHR43114">
    <property type="entry name" value="ADENINE DEAMINASE"/>
    <property type="match status" value="1"/>
</dbReference>
<sequence>MTPALTDTTLLALLRDMPKAELHVHIEGTLEPELIFALAERNQIELPYADVEALRRAYAFTDLQSFLDIYYAGASVLLHEQDFYDMARAYLARAVRDRVVHAEIFFDPQTHTARGVPMASVINGLYRACRDAERDWGISCALILCFLRHLSEEDAFQTLAQAMPLRDRFIGVGLDSSELGHPPEKFARVFAHCRELGLHLVAHAGEEGPAAYIWSALDTLQVERIDHGVQAQHDAALMQRLARERIALTVCPLSNQKLQVFPDLSQHNLPRMLEAGLRVTVNSDDPAYFGGYINDNFEQLFAVTGMGPAQAYRLARNSLQASFVGESRKHAWREQLDDCFVRHGFQDAIDTSEGAPILP</sequence>
<dbReference type="Gene3D" id="3.20.20.140">
    <property type="entry name" value="Metal-dependent hydrolases"/>
    <property type="match status" value="1"/>
</dbReference>
<dbReference type="InterPro" id="IPR006330">
    <property type="entry name" value="Ado/ade_deaminase"/>
</dbReference>
<keyword evidence="2 5" id="KW-0378">Hydrolase</keyword>
<feature type="binding site" evidence="5">
    <location>
        <position position="203"/>
    </location>
    <ligand>
        <name>Zn(2+)</name>
        <dbReference type="ChEBI" id="CHEBI:29105"/>
        <note>catalytic</note>
    </ligand>
</feature>
<feature type="domain" description="Adenosine deaminase" evidence="6">
    <location>
        <begin position="18"/>
        <end position="338"/>
    </location>
</feature>
<dbReference type="NCBIfam" id="NF006850">
    <property type="entry name" value="PRK09358.1-6"/>
    <property type="match status" value="1"/>
</dbReference>
<accession>A0ABY6G795</accession>
<feature type="binding site" evidence="5">
    <location>
        <position position="285"/>
    </location>
    <ligand>
        <name>substrate</name>
    </ligand>
</feature>
<keyword evidence="3 5" id="KW-0862">Zinc</keyword>
<comment type="similarity">
    <text evidence="5">Belongs to the metallo-dependent hydrolases superfamily. Adenosine and AMP deaminases family. Adenine deaminase type 2 subfamily.</text>
</comment>
<dbReference type="PANTHER" id="PTHR43114:SF6">
    <property type="entry name" value="ADENINE DEAMINASE"/>
    <property type="match status" value="1"/>
</dbReference>
<comment type="catalytic activity">
    <reaction evidence="5">
        <text>adenine + H2O + H(+) = hypoxanthine + NH4(+)</text>
        <dbReference type="Rhea" id="RHEA:23688"/>
        <dbReference type="ChEBI" id="CHEBI:15377"/>
        <dbReference type="ChEBI" id="CHEBI:15378"/>
        <dbReference type="ChEBI" id="CHEBI:16708"/>
        <dbReference type="ChEBI" id="CHEBI:17368"/>
        <dbReference type="ChEBI" id="CHEBI:28938"/>
        <dbReference type="EC" id="3.5.4.2"/>
    </reaction>
</comment>
<keyword evidence="8" id="KW-1185">Reference proteome</keyword>
<evidence type="ECO:0000256" key="4">
    <source>
        <dbReference type="ARBA" id="ARBA00023080"/>
    </source>
</evidence>
<evidence type="ECO:0000256" key="5">
    <source>
        <dbReference type="HAMAP-Rule" id="MF_01962"/>
    </source>
</evidence>
<comment type="cofactor">
    <cofactor evidence="5">
        <name>Zn(2+)</name>
        <dbReference type="ChEBI" id="CHEBI:29105"/>
    </cofactor>
    <text evidence="5">Binds 1 zinc ion per subunit.</text>
</comment>
<name>A0ABY6G795_9BURK</name>
<dbReference type="SUPFAM" id="SSF51556">
    <property type="entry name" value="Metallo-dependent hydrolases"/>
    <property type="match status" value="1"/>
</dbReference>
<dbReference type="InterPro" id="IPR032466">
    <property type="entry name" value="Metal_Hydrolase"/>
</dbReference>
<feature type="binding site" evidence="5">
    <location>
        <position position="284"/>
    </location>
    <ligand>
        <name>Zn(2+)</name>
        <dbReference type="ChEBI" id="CHEBI:29105"/>
        <note>catalytic</note>
    </ligand>
</feature>
<proteinExistence type="inferred from homology"/>
<feature type="site" description="Important for catalytic activity" evidence="5">
    <location>
        <position position="227"/>
    </location>
</feature>
<dbReference type="GO" id="GO:0016787">
    <property type="term" value="F:hydrolase activity"/>
    <property type="evidence" value="ECO:0007669"/>
    <property type="project" value="UniProtKB-KW"/>
</dbReference>
<evidence type="ECO:0000313" key="7">
    <source>
        <dbReference type="EMBL" id="UYG50911.1"/>
    </source>
</evidence>
<dbReference type="RefSeq" id="WP_231042007.1">
    <property type="nucleotide sequence ID" value="NZ_CP106881.1"/>
</dbReference>
<dbReference type="EMBL" id="CP106881">
    <property type="protein sequence ID" value="UYG50911.1"/>
    <property type="molecule type" value="Genomic_DNA"/>
</dbReference>
<evidence type="ECO:0000256" key="2">
    <source>
        <dbReference type="ARBA" id="ARBA00022801"/>
    </source>
</evidence>
<feature type="active site" description="Proton donor" evidence="5">
    <location>
        <position position="206"/>
    </location>
</feature>
<feature type="binding site" evidence="5">
    <location>
        <position position="25"/>
    </location>
    <ligand>
        <name>Zn(2+)</name>
        <dbReference type="ChEBI" id="CHEBI:29105"/>
        <note>catalytic</note>
    </ligand>
</feature>
<organism evidence="7 8">
    <name type="scientific">Comamonas endophytica</name>
    <dbReference type="NCBI Taxonomy" id="2949090"/>
    <lineage>
        <taxon>Bacteria</taxon>
        <taxon>Pseudomonadati</taxon>
        <taxon>Pseudomonadota</taxon>
        <taxon>Betaproteobacteria</taxon>
        <taxon>Burkholderiales</taxon>
        <taxon>Comamonadaceae</taxon>
        <taxon>Comamonas</taxon>
    </lineage>
</organism>
<keyword evidence="4 5" id="KW-0546">Nucleotide metabolism</keyword>
<dbReference type="InterPro" id="IPR028892">
    <property type="entry name" value="ADE"/>
</dbReference>